<feature type="transmembrane region" description="Helical" evidence="5">
    <location>
        <begin position="66"/>
        <end position="85"/>
    </location>
</feature>
<evidence type="ECO:0000256" key="1">
    <source>
        <dbReference type="ARBA" id="ARBA00004141"/>
    </source>
</evidence>
<organism evidence="7 8">
    <name type="scientific">Agaribacter flavus</name>
    <dbReference type="NCBI Taxonomy" id="1902781"/>
    <lineage>
        <taxon>Bacteria</taxon>
        <taxon>Pseudomonadati</taxon>
        <taxon>Pseudomonadota</taxon>
        <taxon>Gammaproteobacteria</taxon>
        <taxon>Alteromonadales</taxon>
        <taxon>Alteromonadaceae</taxon>
        <taxon>Agaribacter</taxon>
    </lineage>
</organism>
<feature type="transmembrane region" description="Helical" evidence="5">
    <location>
        <begin position="42"/>
        <end position="60"/>
    </location>
</feature>
<keyword evidence="4 5" id="KW-0472">Membrane</keyword>
<dbReference type="Pfam" id="PF06271">
    <property type="entry name" value="RDD"/>
    <property type="match status" value="1"/>
</dbReference>
<evidence type="ECO:0000313" key="8">
    <source>
        <dbReference type="Proteomes" id="UP001595478"/>
    </source>
</evidence>
<reference evidence="8" key="1">
    <citation type="journal article" date="2019" name="Int. J. Syst. Evol. Microbiol.">
        <title>The Global Catalogue of Microorganisms (GCM) 10K type strain sequencing project: providing services to taxonomists for standard genome sequencing and annotation.</title>
        <authorList>
            <consortium name="The Broad Institute Genomics Platform"/>
            <consortium name="The Broad Institute Genome Sequencing Center for Infectious Disease"/>
            <person name="Wu L."/>
            <person name="Ma J."/>
        </authorList>
    </citation>
    <scope>NUCLEOTIDE SEQUENCE [LARGE SCALE GENOMIC DNA]</scope>
    <source>
        <strain evidence="8">KCTC 52473</strain>
    </source>
</reference>
<keyword evidence="2 5" id="KW-0812">Transmembrane</keyword>
<gene>
    <name evidence="7" type="ORF">ACFOHL_05820</name>
</gene>
<evidence type="ECO:0000256" key="4">
    <source>
        <dbReference type="ARBA" id="ARBA00023136"/>
    </source>
</evidence>
<keyword evidence="3 5" id="KW-1133">Transmembrane helix</keyword>
<dbReference type="Proteomes" id="UP001595478">
    <property type="component" value="Unassembled WGS sequence"/>
</dbReference>
<sequence>MSSESYHQMINNQITVETAEGIDISMVPAGIAVRTYAFTLDLFFRALIAVGTLLVFNAFGDFGVGLFFIALFVVEWFYPVLFEIFKGATPGKMLFKLRVVYDSGLPISFAGSLTRNLFRFIDFLPFCYLAGAISMLLNSQCKRLGDVVAGTTVVYTEPKYEIAEFDFQNTQIDMPSMTTEQQGQIISFAERESLLSEARKIELAEHLSPIINANGQEAVDKIKTIAAVLVGRL</sequence>
<comment type="caution">
    <text evidence="7">The sequence shown here is derived from an EMBL/GenBank/DDBJ whole genome shotgun (WGS) entry which is preliminary data.</text>
</comment>
<dbReference type="PANTHER" id="PTHR38480">
    <property type="entry name" value="SLR0254 PROTEIN"/>
    <property type="match status" value="1"/>
</dbReference>
<feature type="domain" description="RDD" evidence="6">
    <location>
        <begin position="29"/>
        <end position="150"/>
    </location>
</feature>
<dbReference type="InterPro" id="IPR010432">
    <property type="entry name" value="RDD"/>
</dbReference>
<dbReference type="PANTHER" id="PTHR38480:SF1">
    <property type="entry name" value="SLR0254 PROTEIN"/>
    <property type="match status" value="1"/>
</dbReference>
<evidence type="ECO:0000259" key="6">
    <source>
        <dbReference type="Pfam" id="PF06271"/>
    </source>
</evidence>
<comment type="subcellular location">
    <subcellularLocation>
        <location evidence="1">Membrane</location>
        <topology evidence="1">Multi-pass membrane protein</topology>
    </subcellularLocation>
</comment>
<protein>
    <submittedName>
        <fullName evidence="7">RDD family protein</fullName>
    </submittedName>
</protein>
<proteinExistence type="predicted"/>
<name>A0ABV7FLD5_9ALTE</name>
<dbReference type="EMBL" id="JBHRSW010000007">
    <property type="protein sequence ID" value="MFC3121129.1"/>
    <property type="molecule type" value="Genomic_DNA"/>
</dbReference>
<accession>A0ABV7FLD5</accession>
<evidence type="ECO:0000313" key="7">
    <source>
        <dbReference type="EMBL" id="MFC3121129.1"/>
    </source>
</evidence>
<evidence type="ECO:0000256" key="3">
    <source>
        <dbReference type="ARBA" id="ARBA00022989"/>
    </source>
</evidence>
<keyword evidence="8" id="KW-1185">Reference proteome</keyword>
<evidence type="ECO:0000256" key="2">
    <source>
        <dbReference type="ARBA" id="ARBA00022692"/>
    </source>
</evidence>
<dbReference type="RefSeq" id="WP_376919268.1">
    <property type="nucleotide sequence ID" value="NZ_JBHRSW010000007.1"/>
</dbReference>
<evidence type="ECO:0000256" key="5">
    <source>
        <dbReference type="SAM" id="Phobius"/>
    </source>
</evidence>